<gene>
    <name evidence="1" type="ORF">DERYTH_LOCUS4104</name>
</gene>
<dbReference type="OrthoDB" id="2433473at2759"/>
<organism evidence="1 2">
    <name type="scientific">Dentiscutata erythropus</name>
    <dbReference type="NCBI Taxonomy" id="1348616"/>
    <lineage>
        <taxon>Eukaryota</taxon>
        <taxon>Fungi</taxon>
        <taxon>Fungi incertae sedis</taxon>
        <taxon>Mucoromycota</taxon>
        <taxon>Glomeromycotina</taxon>
        <taxon>Glomeromycetes</taxon>
        <taxon>Diversisporales</taxon>
        <taxon>Gigasporaceae</taxon>
        <taxon>Dentiscutata</taxon>
    </lineage>
</organism>
<protein>
    <submittedName>
        <fullName evidence="1">20402_t:CDS:1</fullName>
    </submittedName>
</protein>
<dbReference type="Proteomes" id="UP000789405">
    <property type="component" value="Unassembled WGS sequence"/>
</dbReference>
<proteinExistence type="predicted"/>
<accession>A0A9N9AET3</accession>
<evidence type="ECO:0000313" key="2">
    <source>
        <dbReference type="Proteomes" id="UP000789405"/>
    </source>
</evidence>
<keyword evidence="2" id="KW-1185">Reference proteome</keyword>
<dbReference type="AlphaFoldDB" id="A0A9N9AET3"/>
<dbReference type="EMBL" id="CAJVPY010001532">
    <property type="protein sequence ID" value="CAG8525891.1"/>
    <property type="molecule type" value="Genomic_DNA"/>
</dbReference>
<comment type="caution">
    <text evidence="1">The sequence shown here is derived from an EMBL/GenBank/DDBJ whole genome shotgun (WGS) entry which is preliminary data.</text>
</comment>
<sequence>KGITEKKIARIMDVDRVLLKRKWSLIFKLCLKELTNEQLLEHLSNDFTYFIEGLKDYNDLFLPFSTRYQIIEFIIRAIYDASFLNKDEIIYLLERLQNAENNVLTKNLNICKIDFTWNIIIEKFCEEIFSTDQQVLEFFEQFTNGITCLNYAENVFFLARLQNNLLSIEQVSEFLSKFANGIVNLSKVENAFFLARLKISIILCVNFQSLTLHQDVLFLSQLIFNDKTLKDEEKIYLHNYLQNDYRNDIKHSIFSNIEEAKNHLLKHLNIRLFNRPSAKELCETLDFWIKDNEAVKIFEESDKIIFKAFLSKTIDKFTQNAQVNISQLIDGLLLPTPVNSNKNSELYSSKFKLNTSANTDTRISNFDSAKLYQQELASSLSNFNILESHEISKNNITNYNIYNENKKRKYDKKTDNQDIYNENKKRKHDKNTDNQGVVIVAFNKYCLFTY</sequence>
<name>A0A9N9AET3_9GLOM</name>
<feature type="non-terminal residue" evidence="1">
    <location>
        <position position="450"/>
    </location>
</feature>
<reference evidence="1" key="1">
    <citation type="submission" date="2021-06" db="EMBL/GenBank/DDBJ databases">
        <authorList>
            <person name="Kallberg Y."/>
            <person name="Tangrot J."/>
            <person name="Rosling A."/>
        </authorList>
    </citation>
    <scope>NUCLEOTIDE SEQUENCE</scope>
    <source>
        <strain evidence="1">MA453B</strain>
    </source>
</reference>
<evidence type="ECO:0000313" key="1">
    <source>
        <dbReference type="EMBL" id="CAG8525891.1"/>
    </source>
</evidence>